<feature type="signal peptide" evidence="1">
    <location>
        <begin position="1"/>
        <end position="25"/>
    </location>
</feature>
<evidence type="ECO:0000313" key="4">
    <source>
        <dbReference type="Proteomes" id="UP000177130"/>
    </source>
</evidence>
<dbReference type="InterPro" id="IPR003961">
    <property type="entry name" value="FN3_dom"/>
</dbReference>
<dbReference type="Pfam" id="PF01471">
    <property type="entry name" value="PG_binding_1"/>
    <property type="match status" value="1"/>
</dbReference>
<dbReference type="Gene3D" id="2.60.40.380">
    <property type="entry name" value="Purple acid phosphatase-like, N-terminal"/>
    <property type="match status" value="2"/>
</dbReference>
<dbReference type="InterPro" id="IPR036365">
    <property type="entry name" value="PGBD-like_sf"/>
</dbReference>
<feature type="chain" id="PRO_5009583699" description="Fibronectin type-III domain-containing protein" evidence="1">
    <location>
        <begin position="26"/>
        <end position="479"/>
    </location>
</feature>
<gene>
    <name evidence="3" type="ORF">A3C72_01000</name>
</gene>
<dbReference type="Pfam" id="PF16656">
    <property type="entry name" value="Pur_ac_phosph_N"/>
    <property type="match status" value="1"/>
</dbReference>
<dbReference type="Proteomes" id="UP000177130">
    <property type="component" value="Unassembled WGS sequence"/>
</dbReference>
<dbReference type="SUPFAM" id="SSF49363">
    <property type="entry name" value="Purple acid phosphatase, N-terminal domain"/>
    <property type="match status" value="3"/>
</dbReference>
<dbReference type="InterPro" id="IPR036366">
    <property type="entry name" value="PGBDSf"/>
</dbReference>
<accession>A0A1G2MNA7</accession>
<evidence type="ECO:0000313" key="3">
    <source>
        <dbReference type="EMBL" id="OHA24511.1"/>
    </source>
</evidence>
<dbReference type="Gene3D" id="1.10.101.10">
    <property type="entry name" value="PGBD-like superfamily/PGBD"/>
    <property type="match status" value="1"/>
</dbReference>
<evidence type="ECO:0000256" key="1">
    <source>
        <dbReference type="SAM" id="SignalP"/>
    </source>
</evidence>
<feature type="domain" description="Fibronectin type-III" evidence="2">
    <location>
        <begin position="188"/>
        <end position="288"/>
    </location>
</feature>
<proteinExistence type="predicted"/>
<sequence length="479" mass="51253">MKILTRLSFAFFATLIFVSPLFVNADNERLDNKIKRSLGRGMSGADVTLLQQILAGDKKIYPEGLVTGYYGALTEKAVKQFQKKYNISQVGIVGPMTLGKLTQITLTYQNGSTTTIKIVSPGGIFSKNNSSDDDGDDDDKKNNRVQKLLSDHKVLICHKNTETESVDYHALIAHINHGDRVGACNGVPPVSTTTLSISLLGAAPIVDGATITWQTNLSSDSTVWYASSTPILDTVGALKVVNPSLVTNHSVSLTGLNPNETYFYKVVSRNSEGKTATSSVMSFTTSSTDTTAPIVYGVTANPAIGSANISWLTNEPTKSKIWYSTMVDIMSDPNRKSLEDLSLLTSHSLNLTPLSQNTLYRFLIVSTDAAGNVATSSSNLYAFSTGTFTLTAISATPAITTANVAWTTSSASDTKVYYATSTPVLTALSMQLVSDAGMVTNHSISLTGLVASTTYYYLAVSKDAFGNVATSTEQMFTTL</sequence>
<dbReference type="STRING" id="1802306.A3C72_01000"/>
<dbReference type="InterPro" id="IPR002477">
    <property type="entry name" value="Peptidoglycan-bd-like"/>
</dbReference>
<keyword evidence="1" id="KW-0732">Signal</keyword>
<name>A0A1G2MNA7_9BACT</name>
<dbReference type="EMBL" id="MHRK01000009">
    <property type="protein sequence ID" value="OHA24511.1"/>
    <property type="molecule type" value="Genomic_DNA"/>
</dbReference>
<evidence type="ECO:0000259" key="2">
    <source>
        <dbReference type="PROSITE" id="PS50853"/>
    </source>
</evidence>
<dbReference type="GO" id="GO:0046872">
    <property type="term" value="F:metal ion binding"/>
    <property type="evidence" value="ECO:0007669"/>
    <property type="project" value="InterPro"/>
</dbReference>
<dbReference type="InterPro" id="IPR008963">
    <property type="entry name" value="Purple_acid_Pase-like_N"/>
</dbReference>
<dbReference type="GO" id="GO:0003993">
    <property type="term" value="F:acid phosphatase activity"/>
    <property type="evidence" value="ECO:0007669"/>
    <property type="project" value="InterPro"/>
</dbReference>
<reference evidence="3 4" key="1">
    <citation type="journal article" date="2016" name="Nat. Commun.">
        <title>Thousands of microbial genomes shed light on interconnected biogeochemical processes in an aquifer system.</title>
        <authorList>
            <person name="Anantharaman K."/>
            <person name="Brown C.T."/>
            <person name="Hug L.A."/>
            <person name="Sharon I."/>
            <person name="Castelle C.J."/>
            <person name="Probst A.J."/>
            <person name="Thomas B.C."/>
            <person name="Singh A."/>
            <person name="Wilkins M.J."/>
            <person name="Karaoz U."/>
            <person name="Brodie E.L."/>
            <person name="Williams K.H."/>
            <person name="Hubbard S.S."/>
            <person name="Banfield J.F."/>
        </authorList>
    </citation>
    <scope>NUCLEOTIDE SEQUENCE [LARGE SCALE GENOMIC DNA]</scope>
</reference>
<dbReference type="CDD" id="cd00063">
    <property type="entry name" value="FN3"/>
    <property type="match status" value="1"/>
</dbReference>
<dbReference type="InterPro" id="IPR015914">
    <property type="entry name" value="PAPs_N"/>
</dbReference>
<protein>
    <recommendedName>
        <fullName evidence="2">Fibronectin type-III domain-containing protein</fullName>
    </recommendedName>
</protein>
<organism evidence="3 4">
    <name type="scientific">Candidatus Taylorbacteria bacterium RIFCSPHIGHO2_02_FULL_43_32b</name>
    <dbReference type="NCBI Taxonomy" id="1802306"/>
    <lineage>
        <taxon>Bacteria</taxon>
        <taxon>Candidatus Tayloriibacteriota</taxon>
    </lineage>
</organism>
<comment type="caution">
    <text evidence="3">The sequence shown here is derived from an EMBL/GenBank/DDBJ whole genome shotgun (WGS) entry which is preliminary data.</text>
</comment>
<dbReference type="SUPFAM" id="SSF47090">
    <property type="entry name" value="PGBD-like"/>
    <property type="match status" value="1"/>
</dbReference>
<dbReference type="PROSITE" id="PS50853">
    <property type="entry name" value="FN3"/>
    <property type="match status" value="1"/>
</dbReference>
<dbReference type="AlphaFoldDB" id="A0A1G2MNA7"/>